<dbReference type="OrthoDB" id="9810080at2"/>
<dbReference type="EMBL" id="UGNV01000001">
    <property type="protein sequence ID" value="STX29398.1"/>
    <property type="molecule type" value="Genomic_DNA"/>
</dbReference>
<dbReference type="SUPFAM" id="SSF47616">
    <property type="entry name" value="GST C-terminal domain-like"/>
    <property type="match status" value="1"/>
</dbReference>
<dbReference type="SFLD" id="SFLDG01200">
    <property type="entry name" value="SUF1.1"/>
    <property type="match status" value="1"/>
</dbReference>
<reference evidence="2 3" key="1">
    <citation type="submission" date="2018-06" db="EMBL/GenBank/DDBJ databases">
        <authorList>
            <consortium name="Pathogen Informatics"/>
            <person name="Doyle S."/>
        </authorList>
    </citation>
    <scope>NUCLEOTIDE SEQUENCE [LARGE SCALE GENOMIC DNA]</scope>
    <source>
        <strain evidence="2 3">NCTC13315</strain>
    </source>
</reference>
<keyword evidence="3" id="KW-1185">Reference proteome</keyword>
<dbReference type="InterPro" id="IPR050931">
    <property type="entry name" value="Mito_Protein_Transport_Metaxin"/>
</dbReference>
<dbReference type="InterPro" id="IPR026928">
    <property type="entry name" value="FAX/IsoI-like"/>
</dbReference>
<dbReference type="Pfam" id="PF17171">
    <property type="entry name" value="GST_C_6"/>
    <property type="match status" value="1"/>
</dbReference>
<dbReference type="SUPFAM" id="SSF52833">
    <property type="entry name" value="Thioredoxin-like"/>
    <property type="match status" value="1"/>
</dbReference>
<dbReference type="RefSeq" id="WP_131750075.1">
    <property type="nucleotide sequence ID" value="NZ_CAAAHO010000002.1"/>
</dbReference>
<dbReference type="InterPro" id="IPR036282">
    <property type="entry name" value="Glutathione-S-Trfase_C_sf"/>
</dbReference>
<organism evidence="2 3">
    <name type="scientific">Legionella beliardensis</name>
    <dbReference type="NCBI Taxonomy" id="91822"/>
    <lineage>
        <taxon>Bacteria</taxon>
        <taxon>Pseudomonadati</taxon>
        <taxon>Pseudomonadota</taxon>
        <taxon>Gammaproteobacteria</taxon>
        <taxon>Legionellales</taxon>
        <taxon>Legionellaceae</taxon>
        <taxon>Legionella</taxon>
    </lineage>
</organism>
<dbReference type="AlphaFoldDB" id="A0A378I2K9"/>
<sequence length="225" mass="25650">MLILHQYPSVWGLPSLSPFCIKVEAYLKMTALPYQVVIQNNPKRGPKGKFPVLEDKGKLIPDSSFIIDYLNKQYNPSMAILDPAALGMQRLIEEHLYFIILYSRWVDKKGIKIIYSDFSGFFPKPIAFLALTWIRKQLTKQAIMQGIARHSKEEVYAQGVQDIAAVAAWLGNKTYCLGKELNAIDATVYAFMRTIQLSPLENPLKDALQAHPNLIDYCDRISLNW</sequence>
<accession>A0A378I2K9</accession>
<dbReference type="Gene3D" id="1.20.1050.10">
    <property type="match status" value="1"/>
</dbReference>
<dbReference type="Pfam" id="PF17172">
    <property type="entry name" value="GST_N_4"/>
    <property type="match status" value="1"/>
</dbReference>
<dbReference type="GO" id="GO:0005737">
    <property type="term" value="C:cytoplasm"/>
    <property type="evidence" value="ECO:0007669"/>
    <property type="project" value="TreeGrafter"/>
</dbReference>
<feature type="domain" description="GST N-terminal" evidence="1">
    <location>
        <begin position="1"/>
        <end position="78"/>
    </location>
</feature>
<dbReference type="InterPro" id="IPR012336">
    <property type="entry name" value="Thioredoxin-like_fold"/>
</dbReference>
<name>A0A378I2K9_9GAMM</name>
<dbReference type="InterPro" id="IPR040079">
    <property type="entry name" value="Glutathione_S-Trfase"/>
</dbReference>
<dbReference type="InterPro" id="IPR004045">
    <property type="entry name" value="Glutathione_S-Trfase_N"/>
</dbReference>
<dbReference type="InterPro" id="IPR033468">
    <property type="entry name" value="Metaxin_GST"/>
</dbReference>
<dbReference type="SFLD" id="SFLDS00019">
    <property type="entry name" value="Glutathione_Transferase_(cytos"/>
    <property type="match status" value="1"/>
</dbReference>
<dbReference type="PANTHER" id="PTHR12289">
    <property type="entry name" value="METAXIN RELATED"/>
    <property type="match status" value="1"/>
</dbReference>
<dbReference type="PROSITE" id="PS50404">
    <property type="entry name" value="GST_NTER"/>
    <property type="match status" value="1"/>
</dbReference>
<gene>
    <name evidence="2" type="ORF">NCTC13315_01941</name>
</gene>
<dbReference type="Proteomes" id="UP000254968">
    <property type="component" value="Unassembled WGS sequence"/>
</dbReference>
<protein>
    <submittedName>
        <fullName evidence="2">Outer mitochondrial membrane transport complex protein</fullName>
    </submittedName>
</protein>
<dbReference type="CDD" id="cd03193">
    <property type="entry name" value="GST_C_Metaxin"/>
    <property type="match status" value="1"/>
</dbReference>
<evidence type="ECO:0000313" key="2">
    <source>
        <dbReference type="EMBL" id="STX29398.1"/>
    </source>
</evidence>
<evidence type="ECO:0000259" key="1">
    <source>
        <dbReference type="PROSITE" id="PS50404"/>
    </source>
</evidence>
<evidence type="ECO:0000313" key="3">
    <source>
        <dbReference type="Proteomes" id="UP000254968"/>
    </source>
</evidence>
<dbReference type="Gene3D" id="3.40.30.10">
    <property type="entry name" value="Glutaredoxin"/>
    <property type="match status" value="1"/>
</dbReference>
<dbReference type="SFLD" id="SFLDG01180">
    <property type="entry name" value="SUF1"/>
    <property type="match status" value="1"/>
</dbReference>
<dbReference type="PANTHER" id="PTHR12289:SF41">
    <property type="entry name" value="FAILED AXON CONNECTIONS-RELATED"/>
    <property type="match status" value="1"/>
</dbReference>
<proteinExistence type="predicted"/>
<dbReference type="CDD" id="cd03054">
    <property type="entry name" value="GST_N_Metaxin"/>
    <property type="match status" value="1"/>
</dbReference>
<dbReference type="InterPro" id="IPR036249">
    <property type="entry name" value="Thioredoxin-like_sf"/>
</dbReference>